<evidence type="ECO:0000313" key="1">
    <source>
        <dbReference type="EMBL" id="ARF09071.1"/>
    </source>
</evidence>
<sequence>MDSFLMSLSKIINFNFFHIYIIMTTPEIKIKIDNYRSVMSKLIHNQPGFEYSCLYDNAMNLYAEIIDANNKLRNDVERKIIYIDHLINISNNKNIINELIKQKILLQKFFRSIIDPKTPKTILQRIQ</sequence>
<reference evidence="1" key="1">
    <citation type="journal article" date="2017" name="Science">
        <title>Giant viruses with an expanded complement of translation system components.</title>
        <authorList>
            <person name="Schulz F."/>
            <person name="Yutin N."/>
            <person name="Ivanova N.N."/>
            <person name="Ortega D.R."/>
            <person name="Lee T.K."/>
            <person name="Vierheilig J."/>
            <person name="Daims H."/>
            <person name="Horn M."/>
            <person name="Wagner M."/>
            <person name="Jensen G.J."/>
            <person name="Kyrpides N.C."/>
            <person name="Koonin E.V."/>
            <person name="Woyke T."/>
        </authorList>
    </citation>
    <scope>NUCLEOTIDE SEQUENCE</scope>
    <source>
        <strain evidence="1">CTV1</strain>
    </source>
</reference>
<gene>
    <name evidence="1" type="ORF">Catovirus_2_20</name>
</gene>
<accession>A0A1V0SBL3</accession>
<name>A0A1V0SBL3_9VIRU</name>
<dbReference type="EMBL" id="KY684084">
    <property type="protein sequence ID" value="ARF09071.1"/>
    <property type="molecule type" value="Genomic_DNA"/>
</dbReference>
<protein>
    <submittedName>
        <fullName evidence="1">Uncharacterized protein</fullName>
    </submittedName>
</protein>
<organism evidence="1">
    <name type="scientific">Catovirus CTV1</name>
    <dbReference type="NCBI Taxonomy" id="1977631"/>
    <lineage>
        <taxon>Viruses</taxon>
        <taxon>Varidnaviria</taxon>
        <taxon>Bamfordvirae</taxon>
        <taxon>Nucleocytoviricota</taxon>
        <taxon>Megaviricetes</taxon>
        <taxon>Imitervirales</taxon>
        <taxon>Mimiviridae</taxon>
        <taxon>Klosneuvirinae</taxon>
        <taxon>Catovirus</taxon>
    </lineage>
</organism>
<proteinExistence type="predicted"/>